<evidence type="ECO:0000313" key="4">
    <source>
        <dbReference type="EMBL" id="GAA3907819.1"/>
    </source>
</evidence>
<accession>A0ABP7LSQ9</accession>
<evidence type="ECO:0000256" key="1">
    <source>
        <dbReference type="ARBA" id="ARBA00009013"/>
    </source>
</evidence>
<dbReference type="Proteomes" id="UP001501563">
    <property type="component" value="Unassembled WGS sequence"/>
</dbReference>
<dbReference type="PANTHER" id="PTHR33495:SF2">
    <property type="entry name" value="ANTI-SIGMA FACTOR ANTAGONIST TM_1081-RELATED"/>
    <property type="match status" value="1"/>
</dbReference>
<protein>
    <recommendedName>
        <fullName evidence="2">Anti-sigma factor antagonist</fullName>
    </recommendedName>
</protein>
<proteinExistence type="inferred from homology"/>
<evidence type="ECO:0000256" key="2">
    <source>
        <dbReference type="RuleBase" id="RU003749"/>
    </source>
</evidence>
<dbReference type="PROSITE" id="PS50801">
    <property type="entry name" value="STAS"/>
    <property type="match status" value="1"/>
</dbReference>
<dbReference type="CDD" id="cd07043">
    <property type="entry name" value="STAS_anti-anti-sigma_factors"/>
    <property type="match status" value="1"/>
</dbReference>
<dbReference type="SUPFAM" id="SSF52091">
    <property type="entry name" value="SpoIIaa-like"/>
    <property type="match status" value="1"/>
</dbReference>
<keyword evidence="5" id="KW-1185">Reference proteome</keyword>
<dbReference type="Pfam" id="PF01740">
    <property type="entry name" value="STAS"/>
    <property type="match status" value="1"/>
</dbReference>
<comment type="caution">
    <text evidence="4">The sequence shown here is derived from an EMBL/GenBank/DDBJ whole genome shotgun (WGS) entry which is preliminary data.</text>
</comment>
<dbReference type="PANTHER" id="PTHR33495">
    <property type="entry name" value="ANTI-SIGMA FACTOR ANTAGONIST TM_1081-RELATED-RELATED"/>
    <property type="match status" value="1"/>
</dbReference>
<name>A0ABP7LSQ9_9ACTN</name>
<dbReference type="InterPro" id="IPR003658">
    <property type="entry name" value="Anti-sigma_ant"/>
</dbReference>
<dbReference type="InterPro" id="IPR036513">
    <property type="entry name" value="STAS_dom_sf"/>
</dbReference>
<dbReference type="EMBL" id="BAAAZA010000072">
    <property type="protein sequence ID" value="GAA3907819.1"/>
    <property type="molecule type" value="Genomic_DNA"/>
</dbReference>
<reference evidence="5" key="1">
    <citation type="journal article" date="2019" name="Int. J. Syst. Evol. Microbiol.">
        <title>The Global Catalogue of Microorganisms (GCM) 10K type strain sequencing project: providing services to taxonomists for standard genome sequencing and annotation.</title>
        <authorList>
            <consortium name="The Broad Institute Genomics Platform"/>
            <consortium name="The Broad Institute Genome Sequencing Center for Infectious Disease"/>
            <person name="Wu L."/>
            <person name="Ma J."/>
        </authorList>
    </citation>
    <scope>NUCLEOTIDE SEQUENCE [LARGE SCALE GENOMIC DNA]</scope>
    <source>
        <strain evidence="5">JCM 16578</strain>
    </source>
</reference>
<evidence type="ECO:0000313" key="5">
    <source>
        <dbReference type="Proteomes" id="UP001501563"/>
    </source>
</evidence>
<sequence>MFAVEIRQPGQAWLVSLRGELDFSSAVQLREAVERVVAGLLQPGLMVIDCAGLGFCDSSGISSLIAIHQWLSARGSTLRLAAVPPAVARIFRLTGLDQLVGVYPTASEALAVDGGGSAASSPADTSASTHAAVQG</sequence>
<organism evidence="4 5">
    <name type="scientific">Streptomyces lannensis</name>
    <dbReference type="NCBI Taxonomy" id="766498"/>
    <lineage>
        <taxon>Bacteria</taxon>
        <taxon>Bacillati</taxon>
        <taxon>Actinomycetota</taxon>
        <taxon>Actinomycetes</taxon>
        <taxon>Kitasatosporales</taxon>
        <taxon>Streptomycetaceae</taxon>
        <taxon>Streptomyces</taxon>
    </lineage>
</organism>
<evidence type="ECO:0000259" key="3">
    <source>
        <dbReference type="PROSITE" id="PS50801"/>
    </source>
</evidence>
<comment type="similarity">
    <text evidence="1 2">Belongs to the anti-sigma-factor antagonist family.</text>
</comment>
<dbReference type="NCBIfam" id="TIGR00377">
    <property type="entry name" value="ant_ant_sig"/>
    <property type="match status" value="1"/>
</dbReference>
<dbReference type="RefSeq" id="WP_345554607.1">
    <property type="nucleotide sequence ID" value="NZ_BAAAZA010000072.1"/>
</dbReference>
<dbReference type="Gene3D" id="3.30.750.24">
    <property type="entry name" value="STAS domain"/>
    <property type="match status" value="1"/>
</dbReference>
<dbReference type="InterPro" id="IPR002645">
    <property type="entry name" value="STAS_dom"/>
</dbReference>
<gene>
    <name evidence="4" type="ORF">GCM10022207_91700</name>
</gene>
<feature type="domain" description="STAS" evidence="3">
    <location>
        <begin position="2"/>
        <end position="113"/>
    </location>
</feature>